<proteinExistence type="predicted"/>
<protein>
    <submittedName>
        <fullName evidence="1">Uncharacterized protein DUF1643</fullName>
    </submittedName>
</protein>
<sequence length="93" mass="10877">MKNPSKAGKYDSIAQRKLSDETIYRVTDYLYKHDQNFSKVIILNLFAIYSSIFDLNVEEDIIYGNENMKINNKVILSTLRDIKEDDRLIVAWG</sequence>
<evidence type="ECO:0000313" key="2">
    <source>
        <dbReference type="Proteomes" id="UP000295689"/>
    </source>
</evidence>
<dbReference type="InterPro" id="IPR012441">
    <property type="entry name" value="DUF1643"/>
</dbReference>
<gene>
    <name evidence="1" type="ORF">EV146_11838</name>
</gene>
<evidence type="ECO:0000313" key="1">
    <source>
        <dbReference type="EMBL" id="TCN18951.1"/>
    </source>
</evidence>
<dbReference type="EMBL" id="SLVV01000018">
    <property type="protein sequence ID" value="TCN18951.1"/>
    <property type="molecule type" value="Genomic_DNA"/>
</dbReference>
<reference evidence="1 2" key="1">
    <citation type="journal article" date="2015" name="Stand. Genomic Sci.">
        <title>Genomic Encyclopedia of Bacterial and Archaeal Type Strains, Phase III: the genomes of soil and plant-associated and newly described type strains.</title>
        <authorList>
            <person name="Whitman W.B."/>
            <person name="Woyke T."/>
            <person name="Klenk H.P."/>
            <person name="Zhou Y."/>
            <person name="Lilburn T.G."/>
            <person name="Beck B.J."/>
            <person name="De Vos P."/>
            <person name="Vandamme P."/>
            <person name="Eisen J.A."/>
            <person name="Garrity G."/>
            <person name="Hugenholtz P."/>
            <person name="Kyrpides N.C."/>
        </authorList>
    </citation>
    <scope>NUCLEOTIDE SEQUENCE [LARGE SCALE GENOMIC DNA]</scope>
    <source>
        <strain evidence="1 2">CV53</strain>
    </source>
</reference>
<keyword evidence="2" id="KW-1185">Reference proteome</keyword>
<comment type="caution">
    <text evidence="1">The sequence shown here is derived from an EMBL/GenBank/DDBJ whole genome shotgun (WGS) entry which is preliminary data.</text>
</comment>
<dbReference type="AlphaFoldDB" id="A0A4R2AYA2"/>
<accession>A0A4R2AYA2</accession>
<organism evidence="1 2">
    <name type="scientific">Mesobacillus foraminis</name>
    <dbReference type="NCBI Taxonomy" id="279826"/>
    <lineage>
        <taxon>Bacteria</taxon>
        <taxon>Bacillati</taxon>
        <taxon>Bacillota</taxon>
        <taxon>Bacilli</taxon>
        <taxon>Bacillales</taxon>
        <taxon>Bacillaceae</taxon>
        <taxon>Mesobacillus</taxon>
    </lineage>
</organism>
<name>A0A4R2AYA2_9BACI</name>
<dbReference type="Pfam" id="PF07799">
    <property type="entry name" value="DUF1643"/>
    <property type="match status" value="1"/>
</dbReference>
<dbReference type="Proteomes" id="UP000295689">
    <property type="component" value="Unassembled WGS sequence"/>
</dbReference>